<keyword evidence="3" id="KW-1185">Reference proteome</keyword>
<feature type="compositionally biased region" description="Acidic residues" evidence="1">
    <location>
        <begin position="237"/>
        <end position="252"/>
    </location>
</feature>
<feature type="region of interest" description="Disordered" evidence="1">
    <location>
        <begin position="210"/>
        <end position="299"/>
    </location>
</feature>
<feature type="compositionally biased region" description="Polar residues" evidence="1">
    <location>
        <begin position="224"/>
        <end position="236"/>
    </location>
</feature>
<gene>
    <name evidence="2" type="ORF">ALEPTO_LOCUS6645</name>
</gene>
<evidence type="ECO:0000313" key="3">
    <source>
        <dbReference type="Proteomes" id="UP000789508"/>
    </source>
</evidence>
<dbReference type="AlphaFoldDB" id="A0A9N9FZS8"/>
<dbReference type="OrthoDB" id="2419514at2759"/>
<evidence type="ECO:0000313" key="2">
    <source>
        <dbReference type="EMBL" id="CAG8567278.1"/>
    </source>
</evidence>
<dbReference type="Proteomes" id="UP000789508">
    <property type="component" value="Unassembled WGS sequence"/>
</dbReference>
<dbReference type="EMBL" id="CAJVPS010002385">
    <property type="protein sequence ID" value="CAG8567278.1"/>
    <property type="molecule type" value="Genomic_DNA"/>
</dbReference>
<proteinExistence type="predicted"/>
<feature type="compositionally biased region" description="Polar residues" evidence="1">
    <location>
        <begin position="260"/>
        <end position="274"/>
    </location>
</feature>
<comment type="caution">
    <text evidence="2">The sequence shown here is derived from an EMBL/GenBank/DDBJ whole genome shotgun (WGS) entry which is preliminary data.</text>
</comment>
<sequence length="604" mass="68732">MPGTTVKIIIDKVFNKSVPKPVNLRHGYDLDYVKNYQAKCGSYDKSETLERDLNNISLVDPSNSSIVTILETMSEPFPGFKALAPYFDKDSTEWSYPNFLYEMRNVILDIEPFNEDWGGLDGTWYKRYTKLANNENGSEVRLGASERFRGFAENFRCPRHQPYLIFERKKRTAQRNYVKTSIEVLDEARTYGAQEIISEMPEALRTKRSLTGGIVPESSKKFKTTSASVSSSTGDENATDDDGQTADESEEINTEKAGKVNSSNYSDTISTSDQAKPFGESHSTSTIPTTPPPSSPNYKQPRFITNNEYMDMDWSPWHYGIIDLNDSRIMNVLGQSVKVYFEEKMKKYKPQRSVSKETLETLKCLNVTSLWELGKALSSITINYENPNRDTDKGILNLDSSELQEGWYNSNIVAPFFDDCLASLNDCILRRGEVASKAQKLLGNKSSKKPKYDGVLPFNRKIEFIYVETATTSILSKRDIDLSKLHEAIAIMFKFIVSSLPEKIVYEISDLPILCIQFCGTTADVYLANWPVKMRPVVFSIMDFDIPEQVASLPSLTKSAVRMLTLRSLIQDLHKRYQLLLKNISDYYLDNDNNWTSPLKLKTR</sequence>
<reference evidence="2" key="1">
    <citation type="submission" date="2021-06" db="EMBL/GenBank/DDBJ databases">
        <authorList>
            <person name="Kallberg Y."/>
            <person name="Tangrot J."/>
            <person name="Rosling A."/>
        </authorList>
    </citation>
    <scope>NUCLEOTIDE SEQUENCE</scope>
    <source>
        <strain evidence="2">FL130A</strain>
    </source>
</reference>
<evidence type="ECO:0000256" key="1">
    <source>
        <dbReference type="SAM" id="MobiDB-lite"/>
    </source>
</evidence>
<name>A0A9N9FZS8_9GLOM</name>
<organism evidence="2 3">
    <name type="scientific">Ambispora leptoticha</name>
    <dbReference type="NCBI Taxonomy" id="144679"/>
    <lineage>
        <taxon>Eukaryota</taxon>
        <taxon>Fungi</taxon>
        <taxon>Fungi incertae sedis</taxon>
        <taxon>Mucoromycota</taxon>
        <taxon>Glomeromycotina</taxon>
        <taxon>Glomeromycetes</taxon>
        <taxon>Archaeosporales</taxon>
        <taxon>Ambisporaceae</taxon>
        <taxon>Ambispora</taxon>
    </lineage>
</organism>
<protein>
    <submittedName>
        <fullName evidence="2">6766_t:CDS:1</fullName>
    </submittedName>
</protein>
<accession>A0A9N9FZS8</accession>